<dbReference type="PANTHER" id="PTHR47821">
    <property type="entry name" value="PHOSPHOGLYCERATE MUTASE FAMILY PROTEIN"/>
    <property type="match status" value="1"/>
</dbReference>
<dbReference type="Proteomes" id="UP000243499">
    <property type="component" value="Chromosome 7"/>
</dbReference>
<dbReference type="Pfam" id="PF00300">
    <property type="entry name" value="His_Phos_1"/>
    <property type="match status" value="2"/>
</dbReference>
<proteinExistence type="predicted"/>
<dbReference type="CDD" id="cd07067">
    <property type="entry name" value="HP_PGM_like"/>
    <property type="match status" value="1"/>
</dbReference>
<dbReference type="PANTHER" id="PTHR47821:SF2">
    <property type="entry name" value="PHOSPHOGLYCERATE MUTASE FAMILY PROTEIN"/>
    <property type="match status" value="1"/>
</dbReference>
<dbReference type="InterPro" id="IPR013078">
    <property type="entry name" value="His_Pase_superF_clade-1"/>
</dbReference>
<sequence>MEDSSGSSPSLAILRNRYWILRHGRSVPNESGLIVSSLENGTKPEFGLAPQGFEQARAAGELLQKELEEMGVPVDSVKIRYSPFSRTTETARVVAGVLGIPFEGPSCAAVMGLRERYFGPSYELHSHDKEISQQLPLSRRHRNPAVWVFITSSFQFYQLLPQNKYAEVWAVDEAHPHMAPEGGESVADVANRLSAVLSSTETDFHSSEILIVSHGDPLQIFQAVLSGAKENTSFLDGVRDMKMKGTAVASVLSQHRKFALHTGEVRRVV</sequence>
<evidence type="ECO:0000313" key="1">
    <source>
        <dbReference type="EMBL" id="PAN37155.1"/>
    </source>
</evidence>
<accession>A0A2S3I570</accession>
<name>A0A2S3I570_9POAL</name>
<organism evidence="1">
    <name type="scientific">Panicum hallii</name>
    <dbReference type="NCBI Taxonomy" id="206008"/>
    <lineage>
        <taxon>Eukaryota</taxon>
        <taxon>Viridiplantae</taxon>
        <taxon>Streptophyta</taxon>
        <taxon>Embryophyta</taxon>
        <taxon>Tracheophyta</taxon>
        <taxon>Spermatophyta</taxon>
        <taxon>Magnoliopsida</taxon>
        <taxon>Liliopsida</taxon>
        <taxon>Poales</taxon>
        <taxon>Poaceae</taxon>
        <taxon>PACMAD clade</taxon>
        <taxon>Panicoideae</taxon>
        <taxon>Panicodae</taxon>
        <taxon>Paniceae</taxon>
        <taxon>Panicinae</taxon>
        <taxon>Panicum</taxon>
        <taxon>Panicum sect. Panicum</taxon>
    </lineage>
</organism>
<dbReference type="SMART" id="SM00855">
    <property type="entry name" value="PGAM"/>
    <property type="match status" value="1"/>
</dbReference>
<gene>
    <name evidence="1" type="ORF">PAHAL_7G065100</name>
</gene>
<dbReference type="InterPro" id="IPR029033">
    <property type="entry name" value="His_PPase_superfam"/>
</dbReference>
<dbReference type="AlphaFoldDB" id="A0A2S3I570"/>
<dbReference type="Gramene" id="PAN37155">
    <property type="protein sequence ID" value="PAN37155"/>
    <property type="gene ID" value="PAHAL_7G065100"/>
</dbReference>
<dbReference type="Gene3D" id="3.40.50.1240">
    <property type="entry name" value="Phosphoglycerate mutase-like"/>
    <property type="match status" value="1"/>
</dbReference>
<protein>
    <submittedName>
        <fullName evidence="1">Uncharacterized protein</fullName>
    </submittedName>
</protein>
<dbReference type="EMBL" id="CM008052">
    <property type="protein sequence ID" value="PAN37155.1"/>
    <property type="molecule type" value="Genomic_DNA"/>
</dbReference>
<dbReference type="SUPFAM" id="SSF53254">
    <property type="entry name" value="Phosphoglycerate mutase-like"/>
    <property type="match status" value="1"/>
</dbReference>
<reference evidence="1" key="1">
    <citation type="submission" date="2018-04" db="EMBL/GenBank/DDBJ databases">
        <title>WGS assembly of Panicum hallii.</title>
        <authorList>
            <person name="Lovell J."/>
            <person name="Jenkins J."/>
            <person name="Lowry D."/>
            <person name="Mamidi S."/>
            <person name="Sreedasyam A."/>
            <person name="Weng X."/>
            <person name="Barry K."/>
            <person name="Bonette J."/>
            <person name="Campitelli B."/>
            <person name="Daum C."/>
            <person name="Gordon S."/>
            <person name="Gould B."/>
            <person name="Lipzen A."/>
            <person name="Macqueen A."/>
            <person name="Palacio-Mejia J."/>
            <person name="Plott C."/>
            <person name="Shakirov E."/>
            <person name="Shu S."/>
            <person name="Yoshinaga Y."/>
            <person name="Zane M."/>
            <person name="Rokhsar D."/>
            <person name="Grimwood J."/>
            <person name="Schmutz J."/>
            <person name="Juenger T."/>
        </authorList>
    </citation>
    <scope>NUCLEOTIDE SEQUENCE [LARGE SCALE GENOMIC DNA]</scope>
    <source>
        <strain evidence="1">FIL2</strain>
    </source>
</reference>